<keyword evidence="6" id="KW-0349">Heme</keyword>
<dbReference type="InterPro" id="IPR010255">
    <property type="entry name" value="Haem_peroxidase_sf"/>
</dbReference>
<evidence type="ECO:0000256" key="1">
    <source>
        <dbReference type="ARBA" id="ARBA00000189"/>
    </source>
</evidence>
<dbReference type="PANTHER" id="PTHR31388:SF5">
    <property type="entry name" value="PEROXIDASE"/>
    <property type="match status" value="1"/>
</dbReference>
<keyword evidence="10 13" id="KW-1015">Disulfide bond</keyword>
<proteinExistence type="inferred from homology"/>
<dbReference type="InterPro" id="IPR002016">
    <property type="entry name" value="Haem_peroxidase"/>
</dbReference>
<dbReference type="OMA" id="ILCSHES"/>
<gene>
    <name evidence="15" type="ORF">TanjilG_16149</name>
</gene>
<comment type="similarity">
    <text evidence="3">Belongs to the peroxidase family. Ascorbate peroxidase subfamily.</text>
</comment>
<dbReference type="SUPFAM" id="SSF48113">
    <property type="entry name" value="Heme-dependent peroxidases"/>
    <property type="match status" value="1"/>
</dbReference>
<evidence type="ECO:0000256" key="13">
    <source>
        <dbReference type="PIRSR" id="PIRSR600823-5"/>
    </source>
</evidence>
<dbReference type="PRINTS" id="PR00458">
    <property type="entry name" value="PEROXIDASE"/>
</dbReference>
<comment type="function">
    <text evidence="2">Removal of H(2)O(2), oxidation of toxic reductants, biosynthesis and degradation of lignin, suberization, auxin catabolism, response to environmental stresses such as wounding, pathogen attack and oxidative stress. These functions might be dependent on each isozyme/isoform in each plant tissue.</text>
</comment>
<feature type="binding site" description="axial binding residue" evidence="12">
    <location>
        <position position="98"/>
    </location>
    <ligand>
        <name>heme b</name>
        <dbReference type="ChEBI" id="CHEBI:60344"/>
    </ligand>
    <ligandPart>
        <name>Fe</name>
        <dbReference type="ChEBI" id="CHEBI:18248"/>
    </ligandPart>
</feature>
<evidence type="ECO:0000256" key="12">
    <source>
        <dbReference type="PIRSR" id="PIRSR600823-3"/>
    </source>
</evidence>
<dbReference type="AlphaFoldDB" id="A0A1J7FPD3"/>
<evidence type="ECO:0000313" key="16">
    <source>
        <dbReference type="Proteomes" id="UP000188354"/>
    </source>
</evidence>
<dbReference type="Pfam" id="PF00141">
    <property type="entry name" value="peroxidase"/>
    <property type="match status" value="1"/>
</dbReference>
<feature type="binding site" evidence="12">
    <location>
        <position position="152"/>
    </location>
    <ligand>
        <name>Ca(2+)</name>
        <dbReference type="ChEBI" id="CHEBI:29108"/>
        <label>2</label>
    </ligand>
</feature>
<sequence length="224" mass="24613">MWIILCSHESSNLERHGVLQPRDVTRFDWLWVAGQRICELLGGPSWAVPLGRRDARTASIDTANNDIPGPSSDLTTLTTKFAAKGLSPSDLTVLSGAHTIGQSECQFFKTRIYNETNIDTKFATSRQANCPFSSGGETTLAPLDSLTPNRFDNNYYKDLVANRGLLHSDQVLFNGGSQDSLVRTYSTNNVAFFNDFAAAMVKMSKISPLTGTSGEIRKNCRVIN</sequence>
<feature type="binding site" evidence="12">
    <location>
        <position position="99"/>
    </location>
    <ligand>
        <name>Ca(2+)</name>
        <dbReference type="ChEBI" id="CHEBI:29108"/>
        <label>2</label>
    </ligand>
</feature>
<comment type="cofactor">
    <cofactor evidence="12">
        <name>Ca(2+)</name>
        <dbReference type="ChEBI" id="CHEBI:29108"/>
    </cofactor>
    <text evidence="12">Binds 2 calcium ions per subunit.</text>
</comment>
<evidence type="ECO:0000256" key="2">
    <source>
        <dbReference type="ARBA" id="ARBA00002322"/>
    </source>
</evidence>
<comment type="catalytic activity">
    <reaction evidence="1">
        <text>2 a phenolic donor + H2O2 = 2 a phenolic radical donor + 2 H2O</text>
        <dbReference type="Rhea" id="RHEA:56136"/>
        <dbReference type="ChEBI" id="CHEBI:15377"/>
        <dbReference type="ChEBI" id="CHEBI:16240"/>
        <dbReference type="ChEBI" id="CHEBI:139520"/>
        <dbReference type="ChEBI" id="CHEBI:139521"/>
        <dbReference type="EC" id="1.11.1.7"/>
    </reaction>
</comment>
<keyword evidence="8" id="KW-0560">Oxidoreductase</keyword>
<evidence type="ECO:0000256" key="5">
    <source>
        <dbReference type="ARBA" id="ARBA00022559"/>
    </source>
</evidence>
<evidence type="ECO:0000313" key="15">
    <source>
        <dbReference type="EMBL" id="OIV89877.1"/>
    </source>
</evidence>
<accession>A0A1J7FPD3</accession>
<evidence type="ECO:0000259" key="14">
    <source>
        <dbReference type="PROSITE" id="PS50873"/>
    </source>
</evidence>
<dbReference type="InterPro" id="IPR000823">
    <property type="entry name" value="Peroxidase_pln"/>
</dbReference>
<evidence type="ECO:0000256" key="4">
    <source>
        <dbReference type="ARBA" id="ARBA00012313"/>
    </source>
</evidence>
<feature type="binding site" evidence="11">
    <location>
        <position position="68"/>
    </location>
    <ligand>
        <name>substrate</name>
    </ligand>
</feature>
<dbReference type="Gene3D" id="1.10.420.10">
    <property type="entry name" value="Peroxidase, domain 2"/>
    <property type="match status" value="1"/>
</dbReference>
<feature type="binding site" evidence="12">
    <location>
        <position position="147"/>
    </location>
    <ligand>
        <name>Ca(2+)</name>
        <dbReference type="ChEBI" id="CHEBI:29108"/>
        <label>2</label>
    </ligand>
</feature>
<dbReference type="EMBL" id="KV862222">
    <property type="protein sequence ID" value="OIV89877.1"/>
    <property type="molecule type" value="Genomic_DNA"/>
</dbReference>
<name>A0A1J7FPD3_LUPAN</name>
<comment type="cofactor">
    <cofactor evidence="12">
        <name>heme b</name>
        <dbReference type="ChEBI" id="CHEBI:60344"/>
    </cofactor>
    <text evidence="12">Binds 1 heme b (iron(II)-protoporphyrin IX) group per subunit.</text>
</comment>
<keyword evidence="9 12" id="KW-0408">Iron</keyword>
<keyword evidence="5" id="KW-0575">Peroxidase</keyword>
<evidence type="ECO:0000256" key="7">
    <source>
        <dbReference type="ARBA" id="ARBA00022723"/>
    </source>
</evidence>
<dbReference type="PROSITE" id="PS50873">
    <property type="entry name" value="PEROXIDASE_4"/>
    <property type="match status" value="1"/>
</dbReference>
<dbReference type="GO" id="GO:0006979">
    <property type="term" value="P:response to oxidative stress"/>
    <property type="evidence" value="ECO:0007669"/>
    <property type="project" value="InterPro"/>
</dbReference>
<dbReference type="FunFam" id="1.10.420.10:FF:000001">
    <property type="entry name" value="Peroxidase"/>
    <property type="match status" value="1"/>
</dbReference>
<keyword evidence="16" id="KW-1185">Reference proteome</keyword>
<dbReference type="EC" id="1.11.1.7" evidence="4"/>
<feature type="disulfide bond" evidence="13">
    <location>
        <begin position="105"/>
        <end position="130"/>
    </location>
</feature>
<dbReference type="Gene3D" id="1.10.520.10">
    <property type="match status" value="1"/>
</dbReference>
<keyword evidence="7 12" id="KW-0479">Metal-binding</keyword>
<dbReference type="Gramene" id="OIV89877">
    <property type="protein sequence ID" value="OIV89877"/>
    <property type="gene ID" value="TanjilG_16149"/>
</dbReference>
<evidence type="ECO:0000256" key="9">
    <source>
        <dbReference type="ARBA" id="ARBA00023004"/>
    </source>
</evidence>
<feature type="binding site" evidence="12">
    <location>
        <position position="144"/>
    </location>
    <ligand>
        <name>Ca(2+)</name>
        <dbReference type="ChEBI" id="CHEBI:29108"/>
        <label>2</label>
    </ligand>
</feature>
<reference evidence="15 16" key="1">
    <citation type="journal article" date="2017" name="Plant Biotechnol. J.">
        <title>A comprehensive draft genome sequence for lupin (Lupinus angustifolius), an emerging health food: insights into plant-microbe interactions and legume evolution.</title>
        <authorList>
            <person name="Hane J.K."/>
            <person name="Ming Y."/>
            <person name="Kamphuis L.G."/>
            <person name="Nelson M.N."/>
            <person name="Garg G."/>
            <person name="Atkins C.A."/>
            <person name="Bayer P.E."/>
            <person name="Bravo A."/>
            <person name="Bringans S."/>
            <person name="Cannon S."/>
            <person name="Edwards D."/>
            <person name="Foley R."/>
            <person name="Gao L.L."/>
            <person name="Harrison M.J."/>
            <person name="Huang W."/>
            <person name="Hurgobin B."/>
            <person name="Li S."/>
            <person name="Liu C.W."/>
            <person name="McGrath A."/>
            <person name="Morahan G."/>
            <person name="Murray J."/>
            <person name="Weller J."/>
            <person name="Jian J."/>
            <person name="Singh K.B."/>
        </authorList>
    </citation>
    <scope>NUCLEOTIDE SEQUENCE [LARGE SCALE GENOMIC DNA]</scope>
    <source>
        <strain evidence="16">cv. Tanjil</strain>
        <tissue evidence="15">Whole plant</tissue>
    </source>
</reference>
<dbReference type="Proteomes" id="UP000188354">
    <property type="component" value="Unassembled WGS sequence"/>
</dbReference>
<evidence type="ECO:0000256" key="10">
    <source>
        <dbReference type="ARBA" id="ARBA00023157"/>
    </source>
</evidence>
<evidence type="ECO:0000256" key="6">
    <source>
        <dbReference type="ARBA" id="ARBA00022617"/>
    </source>
</evidence>
<dbReference type="PRINTS" id="PR00461">
    <property type="entry name" value="PLPEROXIDASE"/>
</dbReference>
<dbReference type="InterPro" id="IPR019793">
    <property type="entry name" value="Peroxidases_heam-ligand_BS"/>
</dbReference>
<dbReference type="GO" id="GO:0140825">
    <property type="term" value="F:lactoperoxidase activity"/>
    <property type="evidence" value="ECO:0007669"/>
    <property type="project" value="UniProtKB-EC"/>
</dbReference>
<dbReference type="GO" id="GO:0046872">
    <property type="term" value="F:metal ion binding"/>
    <property type="evidence" value="ECO:0007669"/>
    <property type="project" value="UniProtKB-KW"/>
</dbReference>
<evidence type="ECO:0000256" key="11">
    <source>
        <dbReference type="PIRSR" id="PIRSR600823-2"/>
    </source>
</evidence>
<protein>
    <recommendedName>
        <fullName evidence="4">peroxidase</fullName>
        <ecNumber evidence="4">1.11.1.7</ecNumber>
    </recommendedName>
</protein>
<evidence type="ECO:0000256" key="3">
    <source>
        <dbReference type="ARBA" id="ARBA00006873"/>
    </source>
</evidence>
<feature type="domain" description="Plant heme peroxidase family profile" evidence="14">
    <location>
        <begin position="11"/>
        <end position="224"/>
    </location>
</feature>
<dbReference type="PANTHER" id="PTHR31388">
    <property type="entry name" value="PEROXIDASE 72-RELATED"/>
    <property type="match status" value="1"/>
</dbReference>
<organism evidence="15 16">
    <name type="scientific">Lupinus angustifolius</name>
    <name type="common">Narrow-leaved blue lupine</name>
    <dbReference type="NCBI Taxonomy" id="3871"/>
    <lineage>
        <taxon>Eukaryota</taxon>
        <taxon>Viridiplantae</taxon>
        <taxon>Streptophyta</taxon>
        <taxon>Embryophyta</taxon>
        <taxon>Tracheophyta</taxon>
        <taxon>Spermatophyta</taxon>
        <taxon>Magnoliopsida</taxon>
        <taxon>eudicotyledons</taxon>
        <taxon>Gunneridae</taxon>
        <taxon>Pentapetalae</taxon>
        <taxon>rosids</taxon>
        <taxon>fabids</taxon>
        <taxon>Fabales</taxon>
        <taxon>Fabaceae</taxon>
        <taxon>Papilionoideae</taxon>
        <taxon>50 kb inversion clade</taxon>
        <taxon>genistoids sensu lato</taxon>
        <taxon>core genistoids</taxon>
        <taxon>Genisteae</taxon>
        <taxon>Lupinus</taxon>
    </lineage>
</organism>
<dbReference type="PROSITE" id="PS00435">
    <property type="entry name" value="PEROXIDASE_1"/>
    <property type="match status" value="1"/>
</dbReference>
<dbReference type="STRING" id="3871.A0A1J7FPD3"/>
<evidence type="ECO:0000256" key="8">
    <source>
        <dbReference type="ARBA" id="ARBA00023002"/>
    </source>
</evidence>
<keyword evidence="12" id="KW-0106">Calcium</keyword>
<dbReference type="GO" id="GO:0020037">
    <property type="term" value="F:heme binding"/>
    <property type="evidence" value="ECO:0007669"/>
    <property type="project" value="InterPro"/>
</dbReference>